<organism evidence="18 19">
    <name type="scientific">Vibrio superstes NBRC 103154</name>
    <dbReference type="NCBI Taxonomy" id="1219062"/>
    <lineage>
        <taxon>Bacteria</taxon>
        <taxon>Pseudomonadati</taxon>
        <taxon>Pseudomonadota</taxon>
        <taxon>Gammaproteobacteria</taxon>
        <taxon>Vibrionales</taxon>
        <taxon>Vibrionaceae</taxon>
        <taxon>Vibrio</taxon>
    </lineage>
</organism>
<evidence type="ECO:0000256" key="6">
    <source>
        <dbReference type="ARBA" id="ARBA00022670"/>
    </source>
</evidence>
<dbReference type="Proteomes" id="UP000321113">
    <property type="component" value="Unassembled WGS sequence"/>
</dbReference>
<dbReference type="GO" id="GO:0008360">
    <property type="term" value="P:regulation of cell shape"/>
    <property type="evidence" value="ECO:0007669"/>
    <property type="project" value="UniProtKB-KW"/>
</dbReference>
<sequence>MSAFTFCTVLTEFSEMLLSNSICNPKYNEMPRYEAKTLDWFLPKYMKRTLNGLTLTLLASLSFSVVAAPIALPNPPSLSAKGYVLLDYNSGEVIAEHNPHTQLKPASLTKLMTSYTAGQELNRGNVSKTDSVTISREAWARNFHDSSKMFIEVGTNVQFSDLLRGLIIQSGNDASVAIAEHVAGSEGAFVDLMNNWARRLELNNTYFANPHGLDDPNQSTTPYDMAKLGQALIRDVPTLFPLYSETSFTYNNITQHNRNALLRDKSMNVDGMKTGYTKGAGYSLVSTATQGDMRLISVVMGTSSANTRTSESKSLLNYGFRFFETIKPHEANAEVTATRIWMGQDNQLSVGVEEDVFMSVRRGAGNNIQAVVDLPNELKAPVYQGDTIGTLNYMGSDNQVIKSVPLVALHDVEPGSFFKRLLDRIRIWLGWG</sequence>
<evidence type="ECO:0000256" key="1">
    <source>
        <dbReference type="ARBA" id="ARBA00003217"/>
    </source>
</evidence>
<dbReference type="GO" id="GO:0009252">
    <property type="term" value="P:peptidoglycan biosynthetic process"/>
    <property type="evidence" value="ECO:0007669"/>
    <property type="project" value="UniProtKB-UniPathway"/>
</dbReference>
<comment type="function">
    <text evidence="1">Removes C-terminal D-alanyl residues from sugar-peptide cell wall precursors.</text>
</comment>
<dbReference type="GO" id="GO:0009002">
    <property type="term" value="F:serine-type D-Ala-D-Ala carboxypeptidase activity"/>
    <property type="evidence" value="ECO:0007669"/>
    <property type="project" value="UniProtKB-EC"/>
</dbReference>
<dbReference type="EMBL" id="BJXK01000007">
    <property type="protein sequence ID" value="GEM79802.1"/>
    <property type="molecule type" value="Genomic_DNA"/>
</dbReference>
<keyword evidence="16" id="KW-0812">Transmembrane</keyword>
<proteinExistence type="inferred from homology"/>
<evidence type="ECO:0000256" key="13">
    <source>
        <dbReference type="PIRSR" id="PIRSR618044-1"/>
    </source>
</evidence>
<dbReference type="OrthoDB" id="9795979at2"/>
<dbReference type="InterPro" id="IPR018044">
    <property type="entry name" value="Peptidase_S11"/>
</dbReference>
<dbReference type="UniPathway" id="UPA00219"/>
<name>A0A511QTC6_9VIBR</name>
<evidence type="ECO:0000256" key="9">
    <source>
        <dbReference type="ARBA" id="ARBA00022960"/>
    </source>
</evidence>
<dbReference type="GO" id="GO:0006508">
    <property type="term" value="P:proteolysis"/>
    <property type="evidence" value="ECO:0007669"/>
    <property type="project" value="UniProtKB-KW"/>
</dbReference>
<evidence type="ECO:0000256" key="4">
    <source>
        <dbReference type="ARBA" id="ARBA00012448"/>
    </source>
</evidence>
<keyword evidence="5 18" id="KW-0121">Carboxypeptidase</keyword>
<evidence type="ECO:0000256" key="10">
    <source>
        <dbReference type="ARBA" id="ARBA00022984"/>
    </source>
</evidence>
<dbReference type="SUPFAM" id="SSF69189">
    <property type="entry name" value="Penicillin-binding protein associated domain"/>
    <property type="match status" value="1"/>
</dbReference>
<keyword evidence="8" id="KW-0378">Hydrolase</keyword>
<comment type="similarity">
    <text evidence="3 15">Belongs to the peptidase S11 family.</text>
</comment>
<evidence type="ECO:0000256" key="7">
    <source>
        <dbReference type="ARBA" id="ARBA00022729"/>
    </source>
</evidence>
<evidence type="ECO:0000259" key="17">
    <source>
        <dbReference type="SMART" id="SM00936"/>
    </source>
</evidence>
<evidence type="ECO:0000256" key="8">
    <source>
        <dbReference type="ARBA" id="ARBA00022801"/>
    </source>
</evidence>
<dbReference type="PRINTS" id="PR00725">
    <property type="entry name" value="DADACBPTASE1"/>
</dbReference>
<dbReference type="SUPFAM" id="SSF56601">
    <property type="entry name" value="beta-lactamase/transpeptidase-like"/>
    <property type="match status" value="1"/>
</dbReference>
<reference evidence="18 19" key="1">
    <citation type="submission" date="2019-07" db="EMBL/GenBank/DDBJ databases">
        <title>Whole genome shotgun sequence of Vibrio superstes NBRC 103154.</title>
        <authorList>
            <person name="Hosoyama A."/>
            <person name="Uohara A."/>
            <person name="Ohji S."/>
            <person name="Ichikawa N."/>
        </authorList>
    </citation>
    <scope>NUCLEOTIDE SEQUENCE [LARGE SCALE GENOMIC DNA]</scope>
    <source>
        <strain evidence="18 19">NBRC 103154</strain>
    </source>
</reference>
<dbReference type="Pfam" id="PF00768">
    <property type="entry name" value="Peptidase_S11"/>
    <property type="match status" value="1"/>
</dbReference>
<feature type="binding site" evidence="14">
    <location>
        <position position="273"/>
    </location>
    <ligand>
        <name>substrate</name>
    </ligand>
</feature>
<comment type="caution">
    <text evidence="18">The sequence shown here is derived from an EMBL/GenBank/DDBJ whole genome shotgun (WGS) entry which is preliminary data.</text>
</comment>
<feature type="domain" description="Peptidase S11 D-Ala-D-Ala carboxypeptidase A C-terminal" evidence="17">
    <location>
        <begin position="323"/>
        <end position="414"/>
    </location>
</feature>
<dbReference type="PANTHER" id="PTHR21581">
    <property type="entry name" value="D-ALANYL-D-ALANINE CARBOXYPEPTIDASE"/>
    <property type="match status" value="1"/>
</dbReference>
<dbReference type="Pfam" id="PF07943">
    <property type="entry name" value="PBP5_C"/>
    <property type="match status" value="1"/>
</dbReference>
<keyword evidence="16" id="KW-0472">Membrane</keyword>
<evidence type="ECO:0000256" key="14">
    <source>
        <dbReference type="PIRSR" id="PIRSR618044-2"/>
    </source>
</evidence>
<evidence type="ECO:0000256" key="15">
    <source>
        <dbReference type="RuleBase" id="RU004016"/>
    </source>
</evidence>
<evidence type="ECO:0000313" key="19">
    <source>
        <dbReference type="Proteomes" id="UP000321113"/>
    </source>
</evidence>
<gene>
    <name evidence="18" type="ORF">VSU01S_20470</name>
</gene>
<keyword evidence="6" id="KW-0645">Protease</keyword>
<dbReference type="InterPro" id="IPR012907">
    <property type="entry name" value="Peptidase_S11_C"/>
</dbReference>
<dbReference type="InterPro" id="IPR012338">
    <property type="entry name" value="Beta-lactam/transpept-like"/>
</dbReference>
<keyword evidence="10" id="KW-0573">Peptidoglycan synthesis</keyword>
<accession>A0A511QTC6</accession>
<feature type="active site" description="Proton acceptor" evidence="13">
    <location>
        <position position="110"/>
    </location>
</feature>
<evidence type="ECO:0000313" key="18">
    <source>
        <dbReference type="EMBL" id="GEM79802.1"/>
    </source>
</evidence>
<evidence type="ECO:0000256" key="2">
    <source>
        <dbReference type="ARBA" id="ARBA00004752"/>
    </source>
</evidence>
<comment type="catalytic activity">
    <reaction evidence="12">
        <text>Preferential cleavage: (Ac)2-L-Lys-D-Ala-|-D-Ala. Also transpeptidation of peptidyl-alanyl moieties that are N-acyl substituents of D-alanine.</text>
        <dbReference type="EC" id="3.4.16.4"/>
    </reaction>
</comment>
<keyword evidence="9" id="KW-0133">Cell shape</keyword>
<dbReference type="InterPro" id="IPR037167">
    <property type="entry name" value="Peptidase_S11_C_sf"/>
</dbReference>
<evidence type="ECO:0000256" key="16">
    <source>
        <dbReference type="SAM" id="Phobius"/>
    </source>
</evidence>
<dbReference type="InterPro" id="IPR015956">
    <property type="entry name" value="Peniciliin-bd_prot_C_sf"/>
</dbReference>
<dbReference type="Gene3D" id="3.40.710.10">
    <property type="entry name" value="DD-peptidase/beta-lactamase superfamily"/>
    <property type="match status" value="1"/>
</dbReference>
<comment type="pathway">
    <text evidence="2">Cell wall biogenesis; peptidoglycan biosynthesis.</text>
</comment>
<keyword evidence="16" id="KW-1133">Transmembrane helix</keyword>
<dbReference type="PANTHER" id="PTHR21581:SF6">
    <property type="entry name" value="TRAFFICKING PROTEIN PARTICLE COMPLEX SUBUNIT 12"/>
    <property type="match status" value="1"/>
</dbReference>
<dbReference type="InterPro" id="IPR001967">
    <property type="entry name" value="Peptidase_S11_N"/>
</dbReference>
<dbReference type="SMART" id="SM00936">
    <property type="entry name" value="PBP5_C"/>
    <property type="match status" value="1"/>
</dbReference>
<keyword evidence="7" id="KW-0732">Signal</keyword>
<feature type="transmembrane region" description="Helical" evidence="16">
    <location>
        <begin position="50"/>
        <end position="72"/>
    </location>
</feature>
<dbReference type="EC" id="3.4.16.4" evidence="4"/>
<feature type="active site" evidence="13">
    <location>
        <position position="170"/>
    </location>
</feature>
<dbReference type="GO" id="GO:0071555">
    <property type="term" value="P:cell wall organization"/>
    <property type="evidence" value="ECO:0007669"/>
    <property type="project" value="UniProtKB-KW"/>
</dbReference>
<dbReference type="Gene3D" id="2.60.410.10">
    <property type="entry name" value="D-Ala-D-Ala carboxypeptidase, C-terminal domain"/>
    <property type="match status" value="1"/>
</dbReference>
<keyword evidence="11" id="KW-0961">Cell wall biogenesis/degradation</keyword>
<evidence type="ECO:0000256" key="5">
    <source>
        <dbReference type="ARBA" id="ARBA00022645"/>
    </source>
</evidence>
<dbReference type="AlphaFoldDB" id="A0A511QTC6"/>
<keyword evidence="19" id="KW-1185">Reference proteome</keyword>
<protein>
    <recommendedName>
        <fullName evidence="4">serine-type D-Ala-D-Ala carboxypeptidase</fullName>
        <ecNumber evidence="4">3.4.16.4</ecNumber>
    </recommendedName>
</protein>
<evidence type="ECO:0000256" key="3">
    <source>
        <dbReference type="ARBA" id="ARBA00007164"/>
    </source>
</evidence>
<feature type="active site" description="Acyl-ester intermediate" evidence="13">
    <location>
        <position position="107"/>
    </location>
</feature>
<evidence type="ECO:0000256" key="12">
    <source>
        <dbReference type="ARBA" id="ARBA00034000"/>
    </source>
</evidence>
<evidence type="ECO:0000256" key="11">
    <source>
        <dbReference type="ARBA" id="ARBA00023316"/>
    </source>
</evidence>